<keyword evidence="10" id="KW-0460">Magnesium</keyword>
<gene>
    <name evidence="18" type="ORF">C7S16_4567</name>
</gene>
<dbReference type="InterPro" id="IPR036412">
    <property type="entry name" value="HAD-like_sf"/>
</dbReference>
<dbReference type="InterPro" id="IPR008250">
    <property type="entry name" value="ATPase_P-typ_transduc_dom_A_sf"/>
</dbReference>
<keyword evidence="11" id="KW-1278">Translocase</keyword>
<accession>A0AAW9CRF2</accession>
<keyword evidence="14 15" id="KW-0472">Membrane</keyword>
<feature type="region of interest" description="Disordered" evidence="16">
    <location>
        <begin position="775"/>
        <end position="797"/>
    </location>
</feature>
<dbReference type="GO" id="GO:0043682">
    <property type="term" value="F:P-type divalent copper transporter activity"/>
    <property type="evidence" value="ECO:0007669"/>
    <property type="project" value="TreeGrafter"/>
</dbReference>
<evidence type="ECO:0000256" key="15">
    <source>
        <dbReference type="RuleBase" id="RU362081"/>
    </source>
</evidence>
<dbReference type="InterPro" id="IPR001757">
    <property type="entry name" value="P_typ_ATPase"/>
</dbReference>
<keyword evidence="6 15" id="KW-0812">Transmembrane</keyword>
<dbReference type="InterPro" id="IPR023214">
    <property type="entry name" value="HAD_sf"/>
</dbReference>
<dbReference type="InterPro" id="IPR036163">
    <property type="entry name" value="HMA_dom_sf"/>
</dbReference>
<keyword evidence="7 15" id="KW-0479">Metal-binding</keyword>
<keyword evidence="3" id="KW-0813">Transport</keyword>
<dbReference type="InterPro" id="IPR023298">
    <property type="entry name" value="ATPase_P-typ_TM_dom_sf"/>
</dbReference>
<dbReference type="NCBIfam" id="TIGR01525">
    <property type="entry name" value="ATPase-IB_hvy"/>
    <property type="match status" value="1"/>
</dbReference>
<feature type="transmembrane region" description="Helical" evidence="15">
    <location>
        <begin position="175"/>
        <end position="193"/>
    </location>
</feature>
<keyword evidence="9 15" id="KW-0067">ATP-binding</keyword>
<evidence type="ECO:0000256" key="8">
    <source>
        <dbReference type="ARBA" id="ARBA00022741"/>
    </source>
</evidence>
<dbReference type="InterPro" id="IPR017969">
    <property type="entry name" value="Heavy-metal-associated_CS"/>
</dbReference>
<dbReference type="GO" id="GO:0005886">
    <property type="term" value="C:plasma membrane"/>
    <property type="evidence" value="ECO:0007669"/>
    <property type="project" value="UniProtKB-SubCell"/>
</dbReference>
<evidence type="ECO:0000256" key="1">
    <source>
        <dbReference type="ARBA" id="ARBA00004651"/>
    </source>
</evidence>
<dbReference type="PANTHER" id="PTHR43520">
    <property type="entry name" value="ATP7, ISOFORM B"/>
    <property type="match status" value="1"/>
</dbReference>
<feature type="transmembrane region" description="Helical" evidence="15">
    <location>
        <begin position="100"/>
        <end position="119"/>
    </location>
</feature>
<dbReference type="NCBIfam" id="TIGR01494">
    <property type="entry name" value="ATPase_P-type"/>
    <property type="match status" value="1"/>
</dbReference>
<dbReference type="Pfam" id="PF00702">
    <property type="entry name" value="Hydrolase"/>
    <property type="match status" value="1"/>
</dbReference>
<dbReference type="PANTHER" id="PTHR43520:SF5">
    <property type="entry name" value="CATION-TRANSPORTING P-TYPE ATPASE-RELATED"/>
    <property type="match status" value="1"/>
</dbReference>
<dbReference type="GO" id="GO:0005507">
    <property type="term" value="F:copper ion binding"/>
    <property type="evidence" value="ECO:0007669"/>
    <property type="project" value="TreeGrafter"/>
</dbReference>
<dbReference type="EMBL" id="QXCT01000001">
    <property type="protein sequence ID" value="MDW9252907.1"/>
    <property type="molecule type" value="Genomic_DNA"/>
</dbReference>
<dbReference type="InterPro" id="IPR027256">
    <property type="entry name" value="P-typ_ATPase_IB"/>
</dbReference>
<dbReference type="FunFam" id="3.30.70.100:FF:000001">
    <property type="entry name" value="ATPase copper transporting beta"/>
    <property type="match status" value="1"/>
</dbReference>
<dbReference type="AlphaFoldDB" id="A0AAW9CRF2"/>
<proteinExistence type="inferred from homology"/>
<feature type="transmembrane region" description="Helical" evidence="15">
    <location>
        <begin position="384"/>
        <end position="405"/>
    </location>
</feature>
<dbReference type="Pfam" id="PF00122">
    <property type="entry name" value="E1-E2_ATPase"/>
    <property type="match status" value="1"/>
</dbReference>
<dbReference type="PROSITE" id="PS01047">
    <property type="entry name" value="HMA_1"/>
    <property type="match status" value="1"/>
</dbReference>
<dbReference type="Proteomes" id="UP001272137">
    <property type="component" value="Unassembled WGS sequence"/>
</dbReference>
<dbReference type="CDD" id="cd00371">
    <property type="entry name" value="HMA"/>
    <property type="match status" value="1"/>
</dbReference>
<dbReference type="SUPFAM" id="SSF55008">
    <property type="entry name" value="HMA, heavy metal-associated domain"/>
    <property type="match status" value="1"/>
</dbReference>
<evidence type="ECO:0000256" key="16">
    <source>
        <dbReference type="SAM" id="MobiDB-lite"/>
    </source>
</evidence>
<comment type="caution">
    <text evidence="18">The sequence shown here is derived from an EMBL/GenBank/DDBJ whole genome shotgun (WGS) entry which is preliminary data.</text>
</comment>
<evidence type="ECO:0000259" key="17">
    <source>
        <dbReference type="PROSITE" id="PS50846"/>
    </source>
</evidence>
<evidence type="ECO:0000256" key="10">
    <source>
        <dbReference type="ARBA" id="ARBA00022842"/>
    </source>
</evidence>
<evidence type="ECO:0000313" key="18">
    <source>
        <dbReference type="EMBL" id="MDW9252907.1"/>
    </source>
</evidence>
<feature type="transmembrane region" description="Helical" evidence="15">
    <location>
        <begin position="356"/>
        <end position="378"/>
    </location>
</feature>
<evidence type="ECO:0000313" key="19">
    <source>
        <dbReference type="Proteomes" id="UP001272137"/>
    </source>
</evidence>
<organism evidence="18 19">
    <name type="scientific">Burkholderia thailandensis</name>
    <dbReference type="NCBI Taxonomy" id="57975"/>
    <lineage>
        <taxon>Bacteria</taxon>
        <taxon>Pseudomonadati</taxon>
        <taxon>Pseudomonadota</taxon>
        <taxon>Betaproteobacteria</taxon>
        <taxon>Burkholderiales</taxon>
        <taxon>Burkholderiaceae</taxon>
        <taxon>Burkholderia</taxon>
        <taxon>pseudomallei group</taxon>
    </lineage>
</organism>
<feature type="transmembrane region" description="Helical" evidence="15">
    <location>
        <begin position="689"/>
        <end position="708"/>
    </location>
</feature>
<sequence length="797" mass="83288">MNAADLRTDSAAAERDGSAVVDVRGMWCPSCANAVERVLARQAGVLDASVSFAAEAAHVQWDTAVTTLPTLLEAVARLGYTATLEGSQRDRRAHLAREAALIRMRLIVAVVFGMWAMPAQWTVYMDLHDAIPASIRLGLAWFAGVTTLPILLFSGWPFLRAAWRTSRAGVPGMDALVACGATVGFVLSVWRLLHGDSEVFFDSTAMIVTLLLAGRLIEHTMRGRAADAMQALLALPAQTVLLEEAHGGQREVLAKRVTAGQRFRLRPGERAALDGEIESGISTLDRALLTGESTPVAVRRGDTVEAGVLNGTGSLVVRVTSEVGARRADAIARTLRRMLARKTAADALAERFTRRFVPAIFLIAAATGAYGVLTGAGWSAALEHAIAVLVITCPCALGLATPLALMAGAGRAARAGILFQDVEAIERATGIGIVFFDKTGTLTRGEPTVVGVHPAPGVGEAELLAAAVMAERGSEHPLARAIRACGQACPISNEPGECEAVPGMGVVWRGEDGARIVVGSAALLGREGIVLDESAHCDETTAYVARNGRLLGHVRVADAVRPESEAAVAELQARGIEVRMLTGDRPEPAYSVAEAVGIPREHVTAGVGPEEKAAIVLDARHRHRVVAFVGDGLNDGPALAAADYGIAVQSACASSAAASAVVLTRGDIRQVADAIASGARISRVMRQNLGWAAAYNLIALPVAIGGLASPALAAAAMVFSSISVTLNACRLSLLPSPGSRSRASSAALAASASFSILDSKNEQGFIECIVEPSPRVSRADVRAGTCRSRGRQRVGRR</sequence>
<evidence type="ECO:0000256" key="14">
    <source>
        <dbReference type="ARBA" id="ARBA00023136"/>
    </source>
</evidence>
<evidence type="ECO:0000256" key="12">
    <source>
        <dbReference type="ARBA" id="ARBA00022989"/>
    </source>
</evidence>
<feature type="compositionally biased region" description="Basic residues" evidence="16">
    <location>
        <begin position="788"/>
        <end position="797"/>
    </location>
</feature>
<dbReference type="SUPFAM" id="SSF56784">
    <property type="entry name" value="HAD-like"/>
    <property type="match status" value="1"/>
</dbReference>
<dbReference type="PRINTS" id="PR00943">
    <property type="entry name" value="CUATPASE"/>
</dbReference>
<dbReference type="SUPFAM" id="SSF81653">
    <property type="entry name" value="Calcium ATPase, transduction domain A"/>
    <property type="match status" value="1"/>
</dbReference>
<keyword evidence="4 15" id="KW-1003">Cell membrane</keyword>
<dbReference type="Gene3D" id="3.30.70.100">
    <property type="match status" value="1"/>
</dbReference>
<evidence type="ECO:0000256" key="2">
    <source>
        <dbReference type="ARBA" id="ARBA00006024"/>
    </source>
</evidence>
<evidence type="ECO:0000256" key="11">
    <source>
        <dbReference type="ARBA" id="ARBA00022967"/>
    </source>
</evidence>
<feature type="domain" description="HMA" evidence="17">
    <location>
        <begin position="17"/>
        <end position="83"/>
    </location>
</feature>
<dbReference type="GO" id="GO:0005524">
    <property type="term" value="F:ATP binding"/>
    <property type="evidence" value="ECO:0007669"/>
    <property type="project" value="UniProtKB-UniRule"/>
</dbReference>
<dbReference type="GO" id="GO:0016887">
    <property type="term" value="F:ATP hydrolysis activity"/>
    <property type="evidence" value="ECO:0007669"/>
    <property type="project" value="InterPro"/>
</dbReference>
<dbReference type="Pfam" id="PF00403">
    <property type="entry name" value="HMA"/>
    <property type="match status" value="1"/>
</dbReference>
<dbReference type="PRINTS" id="PR00119">
    <property type="entry name" value="CATATPASE"/>
</dbReference>
<dbReference type="PROSITE" id="PS00154">
    <property type="entry name" value="ATPASE_E1_E2"/>
    <property type="match status" value="1"/>
</dbReference>
<evidence type="ECO:0000256" key="7">
    <source>
        <dbReference type="ARBA" id="ARBA00022723"/>
    </source>
</evidence>
<evidence type="ECO:0000256" key="9">
    <source>
        <dbReference type="ARBA" id="ARBA00022840"/>
    </source>
</evidence>
<dbReference type="PROSITE" id="PS50846">
    <property type="entry name" value="HMA_2"/>
    <property type="match status" value="1"/>
</dbReference>
<feature type="transmembrane region" description="Helical" evidence="15">
    <location>
        <begin position="139"/>
        <end position="163"/>
    </location>
</feature>
<comment type="similarity">
    <text evidence="2 15">Belongs to the cation transport ATPase (P-type) (TC 3.A.3) family. Type IB subfamily.</text>
</comment>
<protein>
    <submittedName>
        <fullName evidence="18">Copper-translocating P-type ATPase</fullName>
    </submittedName>
</protein>
<dbReference type="InterPro" id="IPR006121">
    <property type="entry name" value="HMA_dom"/>
</dbReference>
<evidence type="ECO:0000256" key="5">
    <source>
        <dbReference type="ARBA" id="ARBA00022553"/>
    </source>
</evidence>
<evidence type="ECO:0000256" key="6">
    <source>
        <dbReference type="ARBA" id="ARBA00022692"/>
    </source>
</evidence>
<dbReference type="Gene3D" id="3.40.50.1000">
    <property type="entry name" value="HAD superfamily/HAD-like"/>
    <property type="match status" value="1"/>
</dbReference>
<dbReference type="InterPro" id="IPR023299">
    <property type="entry name" value="ATPase_P-typ_cyto_dom_N"/>
</dbReference>
<dbReference type="SUPFAM" id="SSF81665">
    <property type="entry name" value="Calcium ATPase, transmembrane domain M"/>
    <property type="match status" value="1"/>
</dbReference>
<dbReference type="RefSeq" id="WP_318826133.1">
    <property type="nucleotide sequence ID" value="NZ_QXCT01000001.1"/>
</dbReference>
<feature type="transmembrane region" description="Helical" evidence="15">
    <location>
        <begin position="199"/>
        <end position="217"/>
    </location>
</feature>
<dbReference type="NCBIfam" id="TIGR01511">
    <property type="entry name" value="ATPase-IB1_Cu"/>
    <property type="match status" value="1"/>
</dbReference>
<reference evidence="18" key="1">
    <citation type="submission" date="2018-08" db="EMBL/GenBank/DDBJ databases">
        <title>Identification of Burkholderia cepacia strains that express a Burkholderia pseudomallei-like capsular polysaccharide.</title>
        <authorList>
            <person name="Burtnick M.N."/>
            <person name="Vongsouvath M."/>
            <person name="Newton P."/>
            <person name="Wuthiekanun V."/>
            <person name="Limmathurotsakul D."/>
            <person name="Brett P.J."/>
            <person name="Chantratita N."/>
            <person name="Dance D.A."/>
        </authorList>
    </citation>
    <scope>NUCLEOTIDE SEQUENCE</scope>
    <source>
        <strain evidence="18">SBXCC001</strain>
    </source>
</reference>
<name>A0AAW9CRF2_BURTH</name>
<keyword evidence="12 15" id="KW-1133">Transmembrane helix</keyword>
<evidence type="ECO:0000256" key="4">
    <source>
        <dbReference type="ARBA" id="ARBA00022475"/>
    </source>
</evidence>
<feature type="transmembrane region" description="Helical" evidence="15">
    <location>
        <begin position="714"/>
        <end position="733"/>
    </location>
</feature>
<keyword evidence="5" id="KW-0597">Phosphoprotein</keyword>
<dbReference type="GO" id="GO:0055070">
    <property type="term" value="P:copper ion homeostasis"/>
    <property type="evidence" value="ECO:0007669"/>
    <property type="project" value="TreeGrafter"/>
</dbReference>
<comment type="subcellular location">
    <subcellularLocation>
        <location evidence="1">Cell membrane</location>
        <topology evidence="1">Multi-pass membrane protein</topology>
    </subcellularLocation>
</comment>
<dbReference type="InterPro" id="IPR059000">
    <property type="entry name" value="ATPase_P-type_domA"/>
</dbReference>
<dbReference type="InterPro" id="IPR018303">
    <property type="entry name" value="ATPase_P-typ_P_site"/>
</dbReference>
<dbReference type="Gene3D" id="3.40.1110.10">
    <property type="entry name" value="Calcium-transporting ATPase, cytoplasmic domain N"/>
    <property type="match status" value="1"/>
</dbReference>
<dbReference type="Gene3D" id="2.70.150.10">
    <property type="entry name" value="Calcium-transporting ATPase, cytoplasmic transduction domain A"/>
    <property type="match status" value="1"/>
</dbReference>
<evidence type="ECO:0000256" key="13">
    <source>
        <dbReference type="ARBA" id="ARBA00023065"/>
    </source>
</evidence>
<keyword evidence="13" id="KW-0406">Ion transport</keyword>
<evidence type="ECO:0000256" key="3">
    <source>
        <dbReference type="ARBA" id="ARBA00022448"/>
    </source>
</evidence>
<keyword evidence="8 15" id="KW-0547">Nucleotide-binding</keyword>